<keyword evidence="1" id="KW-0143">Chaperone</keyword>
<dbReference type="InterPro" id="IPR036533">
    <property type="entry name" value="BAG_dom_sf"/>
</dbReference>
<dbReference type="EMBL" id="PKPP01013121">
    <property type="protein sequence ID" value="PWA41377.1"/>
    <property type="molecule type" value="Genomic_DNA"/>
</dbReference>
<feature type="domain" description="BAG" evidence="3">
    <location>
        <begin position="64"/>
        <end position="142"/>
    </location>
</feature>
<dbReference type="PANTHER" id="PTHR33322">
    <property type="entry name" value="BAG DOMAIN CONTAINING PROTEIN, EXPRESSED"/>
    <property type="match status" value="1"/>
</dbReference>
<evidence type="ECO:0000313" key="5">
    <source>
        <dbReference type="Proteomes" id="UP000245207"/>
    </source>
</evidence>
<dbReference type="PROSITE" id="PS50096">
    <property type="entry name" value="IQ"/>
    <property type="match status" value="1"/>
</dbReference>
<proteinExistence type="predicted"/>
<gene>
    <name evidence="4" type="ORF">CTI12_AA554750</name>
</gene>
<feature type="compositionally biased region" description="Basic and acidic residues" evidence="2">
    <location>
        <begin position="167"/>
        <end position="183"/>
    </location>
</feature>
<reference evidence="4 5" key="1">
    <citation type="journal article" date="2018" name="Mol. Plant">
        <title>The genome of Artemisia annua provides insight into the evolution of Asteraceae family and artemisinin biosynthesis.</title>
        <authorList>
            <person name="Shen Q."/>
            <person name="Zhang L."/>
            <person name="Liao Z."/>
            <person name="Wang S."/>
            <person name="Yan T."/>
            <person name="Shi P."/>
            <person name="Liu M."/>
            <person name="Fu X."/>
            <person name="Pan Q."/>
            <person name="Wang Y."/>
            <person name="Lv Z."/>
            <person name="Lu X."/>
            <person name="Zhang F."/>
            <person name="Jiang W."/>
            <person name="Ma Y."/>
            <person name="Chen M."/>
            <person name="Hao X."/>
            <person name="Li L."/>
            <person name="Tang Y."/>
            <person name="Lv G."/>
            <person name="Zhou Y."/>
            <person name="Sun X."/>
            <person name="Brodelius P.E."/>
            <person name="Rose J.K.C."/>
            <person name="Tang K."/>
        </authorList>
    </citation>
    <scope>NUCLEOTIDE SEQUENCE [LARGE SCALE GENOMIC DNA]</scope>
    <source>
        <strain evidence="5">cv. Huhao1</strain>
        <tissue evidence="4">Leaf</tissue>
    </source>
</reference>
<dbReference type="STRING" id="35608.A0A2U1KXA8"/>
<evidence type="ECO:0000256" key="1">
    <source>
        <dbReference type="ARBA" id="ARBA00023186"/>
    </source>
</evidence>
<sequence>MNGPYYRNPSRSVPVQKPKVVSIPVHFVSSDHQPQTNISTLKHSSALKIQKVFRGHTVKKSVNKIISIKNQVNEIEKRLQNDVEFVDLLRNDAKERLRVNETLMSLLFKLDSVRGVENGVRELRKSVAKKAVVLQEKVDSIAQSFDHDDDDVSNGDDDVSNSIRNKVNGEDGKEVVVDDDVSKNEQNSESVEDHVIDDVNNNNCDQEELVMNDDVSSNVRNRESLETEQDVKEGVEKKCDEDDVSKSCCDHETVVNDEDGVTDEGRMKECGGGDDDVSKSCCDKEMVEKLMCDNAKMMKLMIQISERNEMQTRMINSLSKRVEQLEKAFMSDKSRRRKKCYTKREKDGFCI</sequence>
<organism evidence="4 5">
    <name type="scientific">Artemisia annua</name>
    <name type="common">Sweet wormwood</name>
    <dbReference type="NCBI Taxonomy" id="35608"/>
    <lineage>
        <taxon>Eukaryota</taxon>
        <taxon>Viridiplantae</taxon>
        <taxon>Streptophyta</taxon>
        <taxon>Embryophyta</taxon>
        <taxon>Tracheophyta</taxon>
        <taxon>Spermatophyta</taxon>
        <taxon>Magnoliopsida</taxon>
        <taxon>eudicotyledons</taxon>
        <taxon>Gunneridae</taxon>
        <taxon>Pentapetalae</taxon>
        <taxon>asterids</taxon>
        <taxon>campanulids</taxon>
        <taxon>Asterales</taxon>
        <taxon>Asteraceae</taxon>
        <taxon>Asteroideae</taxon>
        <taxon>Anthemideae</taxon>
        <taxon>Artemisiinae</taxon>
        <taxon>Artemisia</taxon>
    </lineage>
</organism>
<dbReference type="GO" id="GO:0051087">
    <property type="term" value="F:protein-folding chaperone binding"/>
    <property type="evidence" value="ECO:0007669"/>
    <property type="project" value="InterPro"/>
</dbReference>
<dbReference type="InterPro" id="IPR003103">
    <property type="entry name" value="BAG_domain"/>
</dbReference>
<dbReference type="AlphaFoldDB" id="A0A2U1KXA8"/>
<dbReference type="Proteomes" id="UP000245207">
    <property type="component" value="Unassembled WGS sequence"/>
</dbReference>
<dbReference type="InterPro" id="IPR040400">
    <property type="entry name" value="BAG5/6/7/8"/>
</dbReference>
<dbReference type="SUPFAM" id="SSF63491">
    <property type="entry name" value="BAG domain"/>
    <property type="match status" value="1"/>
</dbReference>
<evidence type="ECO:0000259" key="3">
    <source>
        <dbReference type="PROSITE" id="PS51035"/>
    </source>
</evidence>
<dbReference type="PROSITE" id="PS51035">
    <property type="entry name" value="BAG"/>
    <property type="match status" value="1"/>
</dbReference>
<dbReference type="GO" id="GO:0009506">
    <property type="term" value="C:plasmodesma"/>
    <property type="evidence" value="ECO:0007669"/>
    <property type="project" value="TreeGrafter"/>
</dbReference>
<accession>A0A2U1KXA8</accession>
<protein>
    <submittedName>
        <fullName evidence="4">IQ motif, EF-hand binding site, BAG domain protein</fullName>
    </submittedName>
</protein>
<dbReference type="OrthoDB" id="1923217at2759"/>
<dbReference type="Pfam" id="PF02179">
    <property type="entry name" value="BAG"/>
    <property type="match status" value="1"/>
</dbReference>
<dbReference type="Gene3D" id="1.20.58.120">
    <property type="entry name" value="BAG domain"/>
    <property type="match status" value="1"/>
</dbReference>
<comment type="caution">
    <text evidence="4">The sequence shown here is derived from an EMBL/GenBank/DDBJ whole genome shotgun (WGS) entry which is preliminary data.</text>
</comment>
<evidence type="ECO:0000313" key="4">
    <source>
        <dbReference type="EMBL" id="PWA41377.1"/>
    </source>
</evidence>
<dbReference type="PANTHER" id="PTHR33322:SF4">
    <property type="entry name" value="BAG DOMAIN CONTAINING PROTEIN, EXPRESSED"/>
    <property type="match status" value="1"/>
</dbReference>
<keyword evidence="5" id="KW-1185">Reference proteome</keyword>
<feature type="compositionally biased region" description="Acidic residues" evidence="2">
    <location>
        <begin position="147"/>
        <end position="159"/>
    </location>
</feature>
<dbReference type="GO" id="GO:0006457">
    <property type="term" value="P:protein folding"/>
    <property type="evidence" value="ECO:0007669"/>
    <property type="project" value="TreeGrafter"/>
</dbReference>
<evidence type="ECO:0000256" key="2">
    <source>
        <dbReference type="SAM" id="MobiDB-lite"/>
    </source>
</evidence>
<dbReference type="SMART" id="SM00264">
    <property type="entry name" value="BAG"/>
    <property type="match status" value="1"/>
</dbReference>
<feature type="region of interest" description="Disordered" evidence="2">
    <location>
        <begin position="144"/>
        <end position="193"/>
    </location>
</feature>
<name>A0A2U1KXA8_ARTAN</name>